<feature type="domain" description="GST N-terminal" evidence="1">
    <location>
        <begin position="4"/>
        <end position="85"/>
    </location>
</feature>
<evidence type="ECO:0000259" key="2">
    <source>
        <dbReference type="PROSITE" id="PS50405"/>
    </source>
</evidence>
<dbReference type="CDD" id="cd03056">
    <property type="entry name" value="GST_N_4"/>
    <property type="match status" value="1"/>
</dbReference>
<dbReference type="PROSITE" id="PS50404">
    <property type="entry name" value="GST_NTER"/>
    <property type="match status" value="1"/>
</dbReference>
<proteinExistence type="predicted"/>
<dbReference type="InterPro" id="IPR004045">
    <property type="entry name" value="Glutathione_S-Trfase_N"/>
</dbReference>
<evidence type="ECO:0000259" key="1">
    <source>
        <dbReference type="PROSITE" id="PS50404"/>
    </source>
</evidence>
<dbReference type="InterPro" id="IPR036282">
    <property type="entry name" value="Glutathione-S-Trfase_C_sf"/>
</dbReference>
<protein>
    <submittedName>
        <fullName evidence="3">Glutathione S-transferase</fullName>
    </submittedName>
</protein>
<dbReference type="Proteomes" id="UP000187251">
    <property type="component" value="Unassembled WGS sequence"/>
</dbReference>
<dbReference type="AlphaFoldDB" id="A0A1R1JPH2"/>
<dbReference type="SUPFAM" id="SSF52833">
    <property type="entry name" value="Thioredoxin-like"/>
    <property type="match status" value="1"/>
</dbReference>
<dbReference type="SUPFAM" id="SSF47616">
    <property type="entry name" value="GST C-terminal domain-like"/>
    <property type="match status" value="1"/>
</dbReference>
<gene>
    <name evidence="3" type="ORF">BIZ92_30685</name>
</gene>
<keyword evidence="3" id="KW-0808">Transferase</keyword>
<sequence length="209" mass="21992">MSAAPLTFYGFPLSGHSHRVALMLSLLDVPHRHVEVDLRGGAQKRPDFLALNAFGQVPVIDDNGVVVADSTAILVYLCKRYGGQAWLPEDAVGAAAVQRWLSAASGPLAGGPAAARLVTLFGAPYDVPATLARAHALLAVMEQELAAADYLAGAAPTIADVACYTYVAHAPEGNVSLAAYPQVRAWLARIEAWPRFVPMVQSPVGLRAA</sequence>
<dbReference type="Gene3D" id="3.40.30.10">
    <property type="entry name" value="Glutaredoxin"/>
    <property type="match status" value="1"/>
</dbReference>
<dbReference type="InterPro" id="IPR036249">
    <property type="entry name" value="Thioredoxin-like_sf"/>
</dbReference>
<accession>A0A1R1JPH2</accession>
<dbReference type="SFLD" id="SFLDG01151">
    <property type="entry name" value="Main.2:_Nu-like"/>
    <property type="match status" value="1"/>
</dbReference>
<reference evidence="3 4" key="1">
    <citation type="submission" date="2016-09" db="EMBL/GenBank/DDBJ databases">
        <title>Phylogenomics of Achromobacter.</title>
        <authorList>
            <person name="Jeukens J."/>
            <person name="Freschi L."/>
            <person name="Vincent A.T."/>
            <person name="Emond-Rheault J.-G."/>
            <person name="Kukavica-Ibrulj I."/>
            <person name="Charette S.J."/>
            <person name="Levesque R.C."/>
        </authorList>
    </citation>
    <scope>NUCLEOTIDE SEQUENCE [LARGE SCALE GENOMIC DNA]</scope>
    <source>
        <strain evidence="3 4">AUS488</strain>
    </source>
</reference>
<evidence type="ECO:0000313" key="4">
    <source>
        <dbReference type="Proteomes" id="UP000187251"/>
    </source>
</evidence>
<comment type="caution">
    <text evidence="3">The sequence shown here is derived from an EMBL/GenBank/DDBJ whole genome shotgun (WGS) entry which is preliminary data.</text>
</comment>
<name>A0A1R1JPH2_ALCXX</name>
<dbReference type="PANTHER" id="PTHR44051:SF2">
    <property type="entry name" value="HYPOTHETICAL GLUTATHIONE S-TRANSFERASE LIKE PROTEIN"/>
    <property type="match status" value="1"/>
</dbReference>
<dbReference type="InterPro" id="IPR004046">
    <property type="entry name" value="GST_C"/>
</dbReference>
<dbReference type="SFLD" id="SFLDS00019">
    <property type="entry name" value="Glutathione_Transferase_(cytos"/>
    <property type="match status" value="1"/>
</dbReference>
<dbReference type="Pfam" id="PF13409">
    <property type="entry name" value="GST_N_2"/>
    <property type="match status" value="1"/>
</dbReference>
<feature type="domain" description="GST C-terminal" evidence="2">
    <location>
        <begin position="90"/>
        <end position="209"/>
    </location>
</feature>
<dbReference type="SFLD" id="SFLDG00358">
    <property type="entry name" value="Main_(cytGST)"/>
    <property type="match status" value="1"/>
</dbReference>
<dbReference type="PROSITE" id="PS50405">
    <property type="entry name" value="GST_CTER"/>
    <property type="match status" value="1"/>
</dbReference>
<evidence type="ECO:0000313" key="3">
    <source>
        <dbReference type="EMBL" id="OMG81644.1"/>
    </source>
</evidence>
<dbReference type="Gene3D" id="1.20.1050.10">
    <property type="match status" value="1"/>
</dbReference>
<dbReference type="PANTHER" id="PTHR44051">
    <property type="entry name" value="GLUTATHIONE S-TRANSFERASE-RELATED"/>
    <property type="match status" value="1"/>
</dbReference>
<dbReference type="GO" id="GO:0016740">
    <property type="term" value="F:transferase activity"/>
    <property type="evidence" value="ECO:0007669"/>
    <property type="project" value="UniProtKB-KW"/>
</dbReference>
<dbReference type="InterPro" id="IPR040079">
    <property type="entry name" value="Glutathione_S-Trfase"/>
</dbReference>
<dbReference type="EMBL" id="MJMN01000028">
    <property type="protein sequence ID" value="OMG81644.1"/>
    <property type="molecule type" value="Genomic_DNA"/>
</dbReference>
<dbReference type="RefSeq" id="WP_076414129.1">
    <property type="nucleotide sequence ID" value="NZ_AP028040.1"/>
</dbReference>
<dbReference type="OrthoDB" id="9797500at2"/>
<organism evidence="3 4">
    <name type="scientific">Alcaligenes xylosoxydans xylosoxydans</name>
    <name type="common">Achromobacter xylosoxidans</name>
    <dbReference type="NCBI Taxonomy" id="85698"/>
    <lineage>
        <taxon>Bacteria</taxon>
        <taxon>Pseudomonadati</taxon>
        <taxon>Pseudomonadota</taxon>
        <taxon>Betaproteobacteria</taxon>
        <taxon>Burkholderiales</taxon>
        <taxon>Alcaligenaceae</taxon>
        <taxon>Achromobacter</taxon>
    </lineage>
</organism>
<dbReference type="InterPro" id="IPR010987">
    <property type="entry name" value="Glutathione-S-Trfase_C-like"/>
</dbReference>
<dbReference type="Pfam" id="PF00043">
    <property type="entry name" value="GST_C"/>
    <property type="match status" value="1"/>
</dbReference>